<feature type="region of interest" description="Disordered" evidence="1">
    <location>
        <begin position="102"/>
        <end position="126"/>
    </location>
</feature>
<protein>
    <submittedName>
        <fullName evidence="2">Uncharacterized protein</fullName>
    </submittedName>
</protein>
<dbReference type="EMBL" id="CM007381">
    <property type="protein sequence ID" value="ONK81138.1"/>
    <property type="molecule type" value="Genomic_DNA"/>
</dbReference>
<dbReference type="AlphaFoldDB" id="A0A5P1FSE0"/>
<organism evidence="2 3">
    <name type="scientific">Asparagus officinalis</name>
    <name type="common">Garden asparagus</name>
    <dbReference type="NCBI Taxonomy" id="4686"/>
    <lineage>
        <taxon>Eukaryota</taxon>
        <taxon>Viridiplantae</taxon>
        <taxon>Streptophyta</taxon>
        <taxon>Embryophyta</taxon>
        <taxon>Tracheophyta</taxon>
        <taxon>Spermatophyta</taxon>
        <taxon>Magnoliopsida</taxon>
        <taxon>Liliopsida</taxon>
        <taxon>Asparagales</taxon>
        <taxon>Asparagaceae</taxon>
        <taxon>Asparagoideae</taxon>
        <taxon>Asparagus</taxon>
    </lineage>
</organism>
<sequence length="263" mass="29929">MNPPDNTKPKQPQQKPALHWARHVSSTCLHHLSRPANAGPLLFTCLCLALAYKNRNRKWGPRGGARRDTRGRGRGRGVLPSSCPMAAPGRRWQRMALRRIMDSQGRGSDQRSAGRRTAAKLEMSGKEDEAVEMLQKALKEAEKDGKPHEAYELEMLLVEMLIYKGNYQDALKCKCLNDKEISDARGPLYQAVVHLIEGNRDRSTELYKEFQDIRSRLHWPDNVQEGSPLYDAVHDFQVFEKIVNNLKKEIEHAHNAKQANKSS</sequence>
<accession>A0A5P1FSE0</accession>
<dbReference type="PANTHER" id="PTHR36350:SF3">
    <property type="entry name" value="TRANSMEMBRANE PROTEIN"/>
    <property type="match status" value="1"/>
</dbReference>
<evidence type="ECO:0000256" key="1">
    <source>
        <dbReference type="SAM" id="MobiDB-lite"/>
    </source>
</evidence>
<dbReference type="SUPFAM" id="SSF48452">
    <property type="entry name" value="TPR-like"/>
    <property type="match status" value="1"/>
</dbReference>
<keyword evidence="3" id="KW-1185">Reference proteome</keyword>
<evidence type="ECO:0000313" key="2">
    <source>
        <dbReference type="EMBL" id="ONK81138.1"/>
    </source>
</evidence>
<dbReference type="Gramene" id="ONK81138">
    <property type="protein sequence ID" value="ONK81138"/>
    <property type="gene ID" value="A4U43_C01F25700"/>
</dbReference>
<gene>
    <name evidence="2" type="ORF">A4U43_C01F25700</name>
</gene>
<name>A0A5P1FSE0_ASPOF</name>
<proteinExistence type="predicted"/>
<dbReference type="Proteomes" id="UP000243459">
    <property type="component" value="Chromosome 1"/>
</dbReference>
<dbReference type="PANTHER" id="PTHR36350">
    <property type="entry name" value="TRANSMEMBRANE PROTEIN"/>
    <property type="match status" value="1"/>
</dbReference>
<dbReference type="OMA" id="ECETHEV"/>
<feature type="region of interest" description="Disordered" evidence="1">
    <location>
        <begin position="58"/>
        <end position="85"/>
    </location>
</feature>
<evidence type="ECO:0000313" key="3">
    <source>
        <dbReference type="Proteomes" id="UP000243459"/>
    </source>
</evidence>
<dbReference type="InterPro" id="IPR011990">
    <property type="entry name" value="TPR-like_helical_dom_sf"/>
</dbReference>
<reference evidence="3" key="1">
    <citation type="journal article" date="2017" name="Nat. Commun.">
        <title>The asparagus genome sheds light on the origin and evolution of a young Y chromosome.</title>
        <authorList>
            <person name="Harkess A."/>
            <person name="Zhou J."/>
            <person name="Xu C."/>
            <person name="Bowers J.E."/>
            <person name="Van der Hulst R."/>
            <person name="Ayyampalayam S."/>
            <person name="Mercati F."/>
            <person name="Riccardi P."/>
            <person name="McKain M.R."/>
            <person name="Kakrana A."/>
            <person name="Tang H."/>
            <person name="Ray J."/>
            <person name="Groenendijk J."/>
            <person name="Arikit S."/>
            <person name="Mathioni S.M."/>
            <person name="Nakano M."/>
            <person name="Shan H."/>
            <person name="Telgmann-Rauber A."/>
            <person name="Kanno A."/>
            <person name="Yue Z."/>
            <person name="Chen H."/>
            <person name="Li W."/>
            <person name="Chen Y."/>
            <person name="Xu X."/>
            <person name="Zhang Y."/>
            <person name="Luo S."/>
            <person name="Chen H."/>
            <person name="Gao J."/>
            <person name="Mao Z."/>
            <person name="Pires J.C."/>
            <person name="Luo M."/>
            <person name="Kudrna D."/>
            <person name="Wing R.A."/>
            <person name="Meyers B.C."/>
            <person name="Yi K."/>
            <person name="Kong H."/>
            <person name="Lavrijsen P."/>
            <person name="Sunseri F."/>
            <person name="Falavigna A."/>
            <person name="Ye Y."/>
            <person name="Leebens-Mack J.H."/>
            <person name="Chen G."/>
        </authorList>
    </citation>
    <scope>NUCLEOTIDE SEQUENCE [LARGE SCALE GENOMIC DNA]</scope>
    <source>
        <strain evidence="3">cv. DH0086</strain>
    </source>
</reference>